<sequence length="61" mass="7065">MVHFWTDGKADRLVIGPAIWETYAKLLSLKSRLTQMASMLRFRGFVYDFGRSLIENAIFPV</sequence>
<evidence type="ECO:0000313" key="2">
    <source>
        <dbReference type="Proteomes" id="UP000316213"/>
    </source>
</evidence>
<comment type="caution">
    <text evidence="1">The sequence shown here is derived from an EMBL/GenBank/DDBJ whole genome shotgun (WGS) entry which is preliminary data.</text>
</comment>
<accession>A0A5C6A6M9</accession>
<name>A0A5C6A6M9_9BACT</name>
<evidence type="ECO:0000313" key="1">
    <source>
        <dbReference type="EMBL" id="TWT94938.1"/>
    </source>
</evidence>
<gene>
    <name evidence="1" type="ORF">Pla100_35170</name>
</gene>
<keyword evidence="2" id="KW-1185">Reference proteome</keyword>
<dbReference type="EMBL" id="SJPM01000007">
    <property type="protein sequence ID" value="TWT94938.1"/>
    <property type="molecule type" value="Genomic_DNA"/>
</dbReference>
<reference evidence="1 2" key="1">
    <citation type="submission" date="2019-02" db="EMBL/GenBank/DDBJ databases">
        <title>Deep-cultivation of Planctomycetes and their phenomic and genomic characterization uncovers novel biology.</title>
        <authorList>
            <person name="Wiegand S."/>
            <person name="Jogler M."/>
            <person name="Boedeker C."/>
            <person name="Pinto D."/>
            <person name="Vollmers J."/>
            <person name="Rivas-Marin E."/>
            <person name="Kohn T."/>
            <person name="Peeters S.H."/>
            <person name="Heuer A."/>
            <person name="Rast P."/>
            <person name="Oberbeckmann S."/>
            <person name="Bunk B."/>
            <person name="Jeske O."/>
            <person name="Meyerdierks A."/>
            <person name="Storesund J.E."/>
            <person name="Kallscheuer N."/>
            <person name="Luecker S."/>
            <person name="Lage O.M."/>
            <person name="Pohl T."/>
            <person name="Merkel B.J."/>
            <person name="Hornburger P."/>
            <person name="Mueller R.-W."/>
            <person name="Bruemmer F."/>
            <person name="Labrenz M."/>
            <person name="Spormann A.M."/>
            <person name="Op Den Camp H."/>
            <person name="Overmann J."/>
            <person name="Amann R."/>
            <person name="Jetten M.S.M."/>
            <person name="Mascher T."/>
            <person name="Medema M.H."/>
            <person name="Devos D.P."/>
            <person name="Kaster A.-K."/>
            <person name="Ovreas L."/>
            <person name="Rohde M."/>
            <person name="Galperin M.Y."/>
            <person name="Jogler C."/>
        </authorList>
    </citation>
    <scope>NUCLEOTIDE SEQUENCE [LARGE SCALE GENOMIC DNA]</scope>
    <source>
        <strain evidence="1 2">Pla100</strain>
    </source>
</reference>
<proteinExistence type="predicted"/>
<organism evidence="1 2">
    <name type="scientific">Neorhodopirellula pilleata</name>
    <dbReference type="NCBI Taxonomy" id="2714738"/>
    <lineage>
        <taxon>Bacteria</taxon>
        <taxon>Pseudomonadati</taxon>
        <taxon>Planctomycetota</taxon>
        <taxon>Planctomycetia</taxon>
        <taxon>Pirellulales</taxon>
        <taxon>Pirellulaceae</taxon>
        <taxon>Neorhodopirellula</taxon>
    </lineage>
</organism>
<dbReference type="AlphaFoldDB" id="A0A5C6A6M9"/>
<protein>
    <submittedName>
        <fullName evidence="1">Uncharacterized protein</fullName>
    </submittedName>
</protein>
<dbReference type="Proteomes" id="UP000316213">
    <property type="component" value="Unassembled WGS sequence"/>
</dbReference>